<keyword evidence="1" id="KW-0472">Membrane</keyword>
<proteinExistence type="predicted"/>
<dbReference type="GeneID" id="14210008"/>
<dbReference type="Proteomes" id="UP000182829">
    <property type="component" value="Unassembled WGS sequence"/>
</dbReference>
<evidence type="ECO:0000256" key="1">
    <source>
        <dbReference type="SAM" id="Phobius"/>
    </source>
</evidence>
<dbReference type="EMBL" id="FORO01000001">
    <property type="protein sequence ID" value="SFI51777.1"/>
    <property type="molecule type" value="Genomic_DNA"/>
</dbReference>
<dbReference type="RefSeq" id="WP_005580883.1">
    <property type="nucleotide sequence ID" value="NZ_FORO01000001.1"/>
</dbReference>
<accession>A0A1I3IV54</accession>
<feature type="transmembrane region" description="Helical" evidence="1">
    <location>
        <begin position="416"/>
        <end position="437"/>
    </location>
</feature>
<evidence type="ECO:0000313" key="3">
    <source>
        <dbReference type="Proteomes" id="UP000182829"/>
    </source>
</evidence>
<protein>
    <submittedName>
        <fullName evidence="2">PGF-pre-PGF domain-containing protein</fullName>
    </submittedName>
</protein>
<dbReference type="InterPro" id="IPR026453">
    <property type="entry name" value="PGF_pre_PGF"/>
</dbReference>
<evidence type="ECO:0000313" key="2">
    <source>
        <dbReference type="EMBL" id="SFI51777.1"/>
    </source>
</evidence>
<gene>
    <name evidence="2" type="ORF">SAMN05443661_101109</name>
</gene>
<keyword evidence="1" id="KW-1133">Transmembrane helix</keyword>
<organism evidence="2 3">
    <name type="scientific">Natronobacterium gregoryi</name>
    <dbReference type="NCBI Taxonomy" id="44930"/>
    <lineage>
        <taxon>Archaea</taxon>
        <taxon>Methanobacteriati</taxon>
        <taxon>Methanobacteriota</taxon>
        <taxon>Stenosarchaea group</taxon>
        <taxon>Halobacteria</taxon>
        <taxon>Halobacteriales</taxon>
        <taxon>Natrialbaceae</taxon>
        <taxon>Natronobacterium</taxon>
    </lineage>
</organism>
<dbReference type="OrthoDB" id="103676at2157"/>
<reference evidence="2 3" key="1">
    <citation type="submission" date="2016-10" db="EMBL/GenBank/DDBJ databases">
        <authorList>
            <person name="de Groot N.N."/>
        </authorList>
    </citation>
    <scope>NUCLEOTIDE SEQUENCE [LARGE SCALE GENOMIC DNA]</scope>
    <source>
        <strain evidence="2 3">SP2</strain>
    </source>
</reference>
<keyword evidence="1" id="KW-0812">Transmembrane</keyword>
<dbReference type="OMA" id="YRNHETH"/>
<dbReference type="AlphaFoldDB" id="A0A1I3IV54"/>
<sequence>MIGRERRLAAVAAVIALVVLGSVGGVAGQVIAQSDENATPDAYVVEQGDACQQIEPLSTAESVDSFYDYRNHETHPEGVDRLYSSYGTTHLQENNASLLFLHEGTDGISLVMVHDRVDGNTTGGVASFDVIGLPHEAKWEVKNDDYDGPTNMDEFDRGDGWASADWIWIESRTGGGAIQGGLNDPFAVTVHPAFNEDAEYYEDDDLYDPDWYDGGEIEEWHVLSGDATSPVRSELGSLSEPVTIRTGTCDEPTVTYGLTDDGIAATVEAPSPDDVARLQPTNGTTDDVRFEHVDVTDLEGTETVTFENDQPDGFPAAPDDRESLGSLAAATTQPVTATVSFSVDAATLEDAGLEPERVALYESDGGEWEESETTLTDETGAAYYFTAEVSSLERLTVAESEEAEATSEGDVSSVPGFGFVVTLSVFLALALTAAWTARARS</sequence>
<dbReference type="NCBIfam" id="TIGR04213">
    <property type="entry name" value="PGF_pre_PGF"/>
    <property type="match status" value="1"/>
</dbReference>
<name>A0A1I3IV54_9EURY</name>